<dbReference type="SUPFAM" id="SSF55874">
    <property type="entry name" value="ATPase domain of HSP90 chaperone/DNA topoisomerase II/histidine kinase"/>
    <property type="match status" value="1"/>
</dbReference>
<evidence type="ECO:0000256" key="2">
    <source>
        <dbReference type="ARBA" id="ARBA00012438"/>
    </source>
</evidence>
<dbReference type="Gene3D" id="3.30.565.10">
    <property type="entry name" value="Histidine kinase-like ATPase, C-terminal domain"/>
    <property type="match status" value="1"/>
</dbReference>
<feature type="domain" description="Histidine kinase" evidence="7">
    <location>
        <begin position="189"/>
        <end position="403"/>
    </location>
</feature>
<dbReference type="PRINTS" id="PR00344">
    <property type="entry name" value="BCTRLSENSOR"/>
</dbReference>
<dbReference type="SMART" id="SM00388">
    <property type="entry name" value="HisKA"/>
    <property type="match status" value="1"/>
</dbReference>
<dbReference type="PANTHER" id="PTHR42878">
    <property type="entry name" value="TWO-COMPONENT HISTIDINE KINASE"/>
    <property type="match status" value="1"/>
</dbReference>
<dbReference type="InterPro" id="IPR003661">
    <property type="entry name" value="HisK_dim/P_dom"/>
</dbReference>
<dbReference type="InterPro" id="IPR036097">
    <property type="entry name" value="HisK_dim/P_sf"/>
</dbReference>
<name>A0ABS5D4W6_9FLAO</name>
<dbReference type="SUPFAM" id="SSF47384">
    <property type="entry name" value="Homodimeric domain of signal transducing histidine kinase"/>
    <property type="match status" value="1"/>
</dbReference>
<dbReference type="SUPFAM" id="SSF55781">
    <property type="entry name" value="GAF domain-like"/>
    <property type="match status" value="1"/>
</dbReference>
<reference evidence="8 9" key="1">
    <citation type="submission" date="2021-04" db="EMBL/GenBank/DDBJ databases">
        <title>Description of novel Flavobacterium sp. F-328.</title>
        <authorList>
            <person name="Saticioglu I.B."/>
        </authorList>
    </citation>
    <scope>NUCLEOTIDE SEQUENCE [LARGE SCALE GENOMIC DNA]</scope>
    <source>
        <strain evidence="8 9">F-328</strain>
    </source>
</reference>
<proteinExistence type="predicted"/>
<dbReference type="InterPro" id="IPR004358">
    <property type="entry name" value="Sig_transdc_His_kin-like_C"/>
</dbReference>
<keyword evidence="9" id="KW-1185">Reference proteome</keyword>
<dbReference type="CDD" id="cd00075">
    <property type="entry name" value="HATPase"/>
    <property type="match status" value="1"/>
</dbReference>
<organism evidence="8 9">
    <name type="scientific">Flavobacterium erciyesense</name>
    <dbReference type="NCBI Taxonomy" id="2825842"/>
    <lineage>
        <taxon>Bacteria</taxon>
        <taxon>Pseudomonadati</taxon>
        <taxon>Bacteroidota</taxon>
        <taxon>Flavobacteriia</taxon>
        <taxon>Flavobacteriales</taxon>
        <taxon>Flavobacteriaceae</taxon>
        <taxon>Flavobacterium</taxon>
    </lineage>
</organism>
<evidence type="ECO:0000256" key="1">
    <source>
        <dbReference type="ARBA" id="ARBA00000085"/>
    </source>
</evidence>
<dbReference type="Gene3D" id="3.30.450.40">
    <property type="match status" value="1"/>
</dbReference>
<keyword evidence="6" id="KW-0175">Coiled coil</keyword>
<keyword evidence="4" id="KW-0808">Transferase</keyword>
<dbReference type="PANTHER" id="PTHR42878:SF15">
    <property type="entry name" value="BACTERIOPHYTOCHROME"/>
    <property type="match status" value="1"/>
</dbReference>
<dbReference type="PROSITE" id="PS50109">
    <property type="entry name" value="HIS_KIN"/>
    <property type="match status" value="1"/>
</dbReference>
<evidence type="ECO:0000313" key="8">
    <source>
        <dbReference type="EMBL" id="MBQ0909036.1"/>
    </source>
</evidence>
<dbReference type="InterPro" id="IPR029016">
    <property type="entry name" value="GAF-like_dom_sf"/>
</dbReference>
<comment type="catalytic activity">
    <reaction evidence="1">
        <text>ATP + protein L-histidine = ADP + protein N-phospho-L-histidine.</text>
        <dbReference type="EC" id="2.7.13.3"/>
    </reaction>
</comment>
<feature type="coiled-coil region" evidence="6">
    <location>
        <begin position="152"/>
        <end position="186"/>
    </location>
</feature>
<dbReference type="RefSeq" id="WP_210790241.1">
    <property type="nucleotide sequence ID" value="NZ_JAGPXB010000008.1"/>
</dbReference>
<accession>A0ABS5D4W6</accession>
<evidence type="ECO:0000259" key="7">
    <source>
        <dbReference type="PROSITE" id="PS50109"/>
    </source>
</evidence>
<evidence type="ECO:0000256" key="5">
    <source>
        <dbReference type="ARBA" id="ARBA00022777"/>
    </source>
</evidence>
<dbReference type="InterPro" id="IPR005467">
    <property type="entry name" value="His_kinase_dom"/>
</dbReference>
<evidence type="ECO:0000313" key="9">
    <source>
        <dbReference type="Proteomes" id="UP000679008"/>
    </source>
</evidence>
<dbReference type="InterPro" id="IPR036890">
    <property type="entry name" value="HATPase_C_sf"/>
</dbReference>
<evidence type="ECO:0000256" key="6">
    <source>
        <dbReference type="SAM" id="Coils"/>
    </source>
</evidence>
<dbReference type="Proteomes" id="UP000679008">
    <property type="component" value="Unassembled WGS sequence"/>
</dbReference>
<dbReference type="EMBL" id="JAGPXB010000008">
    <property type="protein sequence ID" value="MBQ0909036.1"/>
    <property type="molecule type" value="Genomic_DNA"/>
</dbReference>
<dbReference type="CDD" id="cd00082">
    <property type="entry name" value="HisKA"/>
    <property type="match status" value="1"/>
</dbReference>
<keyword evidence="3" id="KW-0597">Phosphoprotein</keyword>
<evidence type="ECO:0000256" key="4">
    <source>
        <dbReference type="ARBA" id="ARBA00022679"/>
    </source>
</evidence>
<dbReference type="InterPro" id="IPR003594">
    <property type="entry name" value="HATPase_dom"/>
</dbReference>
<comment type="caution">
    <text evidence="8">The sequence shown here is derived from an EMBL/GenBank/DDBJ whole genome shotgun (WGS) entry which is preliminary data.</text>
</comment>
<dbReference type="SMART" id="SM00387">
    <property type="entry name" value="HATPase_c"/>
    <property type="match status" value="1"/>
</dbReference>
<dbReference type="InterPro" id="IPR050351">
    <property type="entry name" value="BphY/WalK/GraS-like"/>
</dbReference>
<evidence type="ECO:0000256" key="3">
    <source>
        <dbReference type="ARBA" id="ARBA00022553"/>
    </source>
</evidence>
<dbReference type="Gene3D" id="1.10.287.130">
    <property type="match status" value="1"/>
</dbReference>
<protein>
    <recommendedName>
        <fullName evidence="2">histidine kinase</fullName>
        <ecNumber evidence="2">2.7.13.3</ecNumber>
    </recommendedName>
</protein>
<gene>
    <name evidence="8" type="ORF">KBJ98_10015</name>
</gene>
<dbReference type="Pfam" id="PF02518">
    <property type="entry name" value="HATPase_c"/>
    <property type="match status" value="1"/>
</dbReference>
<dbReference type="EC" id="2.7.13.3" evidence="2"/>
<sequence>MITPQIHHAEFKRLQVLESYSILDTLPEEDYDNLAAIASQICDTPIAIIGFIDANRHWFKSRVGTPLNENSRDYSFCGHAINDNQNIFIVPDARVDDRFQDNPITKGEAPILFYAGVSLIDDATGLPVGTICVLDHQPKNLSEGQINSLQALSRQTMKLLELRANKLKLEKNIALLEKKNQDLERFSYSAAHDLKSPLSNISGLSTVLIESYENKIDGEAIEVIGLIKSSALKLKEMIDNLLVISKAESVADTSNDEVLVATLETELKNLLSFEENCKIVLSSNVVALYINKTILEQILLNLISNAIKYNNKENIQITISINAEADSYIISVQDNGLGILPEHQKIIFDEFEVVAEQDRFGEKGSGIGLATVKRLVDAYKGTIQVSSEIGKGSLFTFNLPRLK</sequence>
<keyword evidence="5" id="KW-0418">Kinase</keyword>
<dbReference type="Pfam" id="PF00512">
    <property type="entry name" value="HisKA"/>
    <property type="match status" value="1"/>
</dbReference>